<feature type="chain" id="PRO_5038453551" description="Fibronectin type-III domain-containing protein" evidence="1">
    <location>
        <begin position="28"/>
        <end position="143"/>
    </location>
</feature>
<sequence length="143" mass="16405">MKIFNLIFKLSFLFLLCFILNTNPACKGPEEYKPPDDSLAEPPAAPQLLFPPMDTEYVLVPDPGVVQIDFDWTAVSGTEYYELEYSSNPDFINGTTETSSSDGLTILFSSPMDIYWHVRAASSAWKWYTDWSEVRYFRIRPPL</sequence>
<organism evidence="2 3">
    <name type="scientific">candidate division WOR-3 bacterium</name>
    <dbReference type="NCBI Taxonomy" id="2052148"/>
    <lineage>
        <taxon>Bacteria</taxon>
        <taxon>Bacteria division WOR-3</taxon>
    </lineage>
</organism>
<protein>
    <recommendedName>
        <fullName evidence="4">Fibronectin type-III domain-containing protein</fullName>
    </recommendedName>
</protein>
<dbReference type="Gene3D" id="2.60.40.10">
    <property type="entry name" value="Immunoglobulins"/>
    <property type="match status" value="1"/>
</dbReference>
<gene>
    <name evidence="2" type="ORF">ENI34_05425</name>
</gene>
<comment type="caution">
    <text evidence="2">The sequence shown here is derived from an EMBL/GenBank/DDBJ whole genome shotgun (WGS) entry which is preliminary data.</text>
</comment>
<evidence type="ECO:0000313" key="3">
    <source>
        <dbReference type="Proteomes" id="UP000885826"/>
    </source>
</evidence>
<keyword evidence="1" id="KW-0732">Signal</keyword>
<accession>A0A9C9EMG1</accession>
<evidence type="ECO:0000313" key="2">
    <source>
        <dbReference type="EMBL" id="HEC78570.1"/>
    </source>
</evidence>
<dbReference type="Proteomes" id="UP000885826">
    <property type="component" value="Unassembled WGS sequence"/>
</dbReference>
<feature type="signal peptide" evidence="1">
    <location>
        <begin position="1"/>
        <end position="27"/>
    </location>
</feature>
<evidence type="ECO:0008006" key="4">
    <source>
        <dbReference type="Google" id="ProtNLM"/>
    </source>
</evidence>
<evidence type="ECO:0000256" key="1">
    <source>
        <dbReference type="SAM" id="SignalP"/>
    </source>
</evidence>
<dbReference type="AlphaFoldDB" id="A0A9C9EMG1"/>
<reference evidence="2" key="1">
    <citation type="journal article" date="2020" name="mSystems">
        <title>Genome- and Community-Level Interaction Insights into Carbon Utilization and Element Cycling Functions of Hydrothermarchaeota in Hydrothermal Sediment.</title>
        <authorList>
            <person name="Zhou Z."/>
            <person name="Liu Y."/>
            <person name="Xu W."/>
            <person name="Pan J."/>
            <person name="Luo Z.H."/>
            <person name="Li M."/>
        </authorList>
    </citation>
    <scope>NUCLEOTIDE SEQUENCE</scope>
    <source>
        <strain evidence="2">HyVt-388</strain>
    </source>
</reference>
<name>A0A9C9EMG1_UNCW3</name>
<dbReference type="EMBL" id="DRIG01000059">
    <property type="protein sequence ID" value="HEC78570.1"/>
    <property type="molecule type" value="Genomic_DNA"/>
</dbReference>
<proteinExistence type="predicted"/>
<dbReference type="InterPro" id="IPR013783">
    <property type="entry name" value="Ig-like_fold"/>
</dbReference>